<comment type="caution">
    <text evidence="3">The sequence shown here is derived from an EMBL/GenBank/DDBJ whole genome shotgun (WGS) entry which is preliminary data.</text>
</comment>
<evidence type="ECO:0000256" key="1">
    <source>
        <dbReference type="SAM" id="SignalP"/>
    </source>
</evidence>
<gene>
    <name evidence="3" type="ORF">GGQ57_004440</name>
</gene>
<protein>
    <recommendedName>
        <fullName evidence="2">DUF4476 domain-containing protein</fullName>
    </recommendedName>
</protein>
<dbReference type="PROSITE" id="PS51257">
    <property type="entry name" value="PROKAR_LIPOPROTEIN"/>
    <property type="match status" value="1"/>
</dbReference>
<feature type="domain" description="DUF4476" evidence="2">
    <location>
        <begin position="131"/>
        <end position="219"/>
    </location>
</feature>
<organism evidence="3 4">
    <name type="scientific">Parabacteroides faecis</name>
    <dbReference type="NCBI Taxonomy" id="1217282"/>
    <lineage>
        <taxon>Bacteria</taxon>
        <taxon>Pseudomonadati</taxon>
        <taxon>Bacteroidota</taxon>
        <taxon>Bacteroidia</taxon>
        <taxon>Bacteroidales</taxon>
        <taxon>Tannerellaceae</taxon>
        <taxon>Parabacteroides</taxon>
    </lineage>
</organism>
<dbReference type="Pfam" id="PF14771">
    <property type="entry name" value="DUF4476"/>
    <property type="match status" value="1"/>
</dbReference>
<feature type="signal peptide" evidence="1">
    <location>
        <begin position="1"/>
        <end position="19"/>
    </location>
</feature>
<evidence type="ECO:0000313" key="3">
    <source>
        <dbReference type="EMBL" id="MBB4624509.1"/>
    </source>
</evidence>
<sequence length="224" mass="25552">MKTKIFIALSLVICSVVLCSCGSYMTGKSAVMKIEKGMTKKEIVSLLGDPDFRRFDEQYEEWEYKKVNPLTAETTIIIVDFIHERVSNMNSFNGDSHPNPPVAVYPPGDIDYGKPTPPHPNGHGKPSRAVSDGEFQQLYNKVKQKPFKDDQLELLEMGVSNKYFTCKQCIRLMSIYTFDDDKLEVLEIVAPRIVDSENYEDIIKSLSFISSEEKAEKILRRARK</sequence>
<proteinExistence type="predicted"/>
<evidence type="ECO:0000259" key="2">
    <source>
        <dbReference type="Pfam" id="PF14771"/>
    </source>
</evidence>
<dbReference type="Proteomes" id="UP000533637">
    <property type="component" value="Unassembled WGS sequence"/>
</dbReference>
<reference evidence="3 4" key="1">
    <citation type="submission" date="2020-08" db="EMBL/GenBank/DDBJ databases">
        <title>Genomic Encyclopedia of Type Strains, Phase IV (KMG-IV): sequencing the most valuable type-strain genomes for metagenomic binning, comparative biology and taxonomic classification.</title>
        <authorList>
            <person name="Goeker M."/>
        </authorList>
    </citation>
    <scope>NUCLEOTIDE SEQUENCE [LARGE SCALE GENOMIC DNA]</scope>
    <source>
        <strain evidence="3 4">DSM 102983</strain>
    </source>
</reference>
<accession>A0ABR6KUM1</accession>
<keyword evidence="4" id="KW-1185">Reference proteome</keyword>
<keyword evidence="1" id="KW-0732">Signal</keyword>
<dbReference type="EMBL" id="JACHOC010000010">
    <property type="protein sequence ID" value="MBB4624509.1"/>
    <property type="molecule type" value="Genomic_DNA"/>
</dbReference>
<dbReference type="RefSeq" id="WP_183672134.1">
    <property type="nucleotide sequence ID" value="NZ_BMPB01000009.1"/>
</dbReference>
<name>A0ABR6KUM1_9BACT</name>
<dbReference type="InterPro" id="IPR028011">
    <property type="entry name" value="DUF4476"/>
</dbReference>
<feature type="chain" id="PRO_5045714389" description="DUF4476 domain-containing protein" evidence="1">
    <location>
        <begin position="20"/>
        <end position="224"/>
    </location>
</feature>
<evidence type="ECO:0000313" key="4">
    <source>
        <dbReference type="Proteomes" id="UP000533637"/>
    </source>
</evidence>